<dbReference type="EMBL" id="QZFV01000005">
    <property type="protein sequence ID" value="RJQ92739.1"/>
    <property type="molecule type" value="Genomic_DNA"/>
</dbReference>
<protein>
    <recommendedName>
        <fullName evidence="3">Wadjet protein JetD C-terminal domain-containing protein</fullName>
    </recommendedName>
</protein>
<dbReference type="Proteomes" id="UP000285112">
    <property type="component" value="Unassembled WGS sequence"/>
</dbReference>
<reference evidence="1 2" key="1">
    <citation type="submission" date="2018-09" db="EMBL/GenBank/DDBJ databases">
        <title>YIM PH 21725 draft genome.</title>
        <authorList>
            <person name="Miao C."/>
        </authorList>
    </citation>
    <scope>NUCLEOTIDE SEQUENCE [LARGE SCALE GENOMIC DNA]</scope>
    <source>
        <strain evidence="2">YIM PH21725</strain>
    </source>
</reference>
<keyword evidence="2" id="KW-1185">Reference proteome</keyword>
<evidence type="ECO:0000313" key="2">
    <source>
        <dbReference type="Proteomes" id="UP000285112"/>
    </source>
</evidence>
<name>A0A419IC66_9PSEU</name>
<organism evidence="1 2">
    <name type="scientific">Amycolatopsis panacis</name>
    <dbReference type="NCBI Taxonomy" id="2340917"/>
    <lineage>
        <taxon>Bacteria</taxon>
        <taxon>Bacillati</taxon>
        <taxon>Actinomycetota</taxon>
        <taxon>Actinomycetes</taxon>
        <taxon>Pseudonocardiales</taxon>
        <taxon>Pseudonocardiaceae</taxon>
        <taxon>Amycolatopsis</taxon>
    </lineage>
</organism>
<sequence>MVDLDALVLGLDPEGWGGRRDIDAFATELRKLAPGAGPGDVPELVRATLERGREAGLWSVAKAKVQRGRCVLPKSVQLIRTVQAGDQRRPVGVPLRPELADWATSLDLLSGQRTVLLAVNDWLRRTNGGKVAVIPAAERAYELLGNEKAFDSTPPVGGETLWRPDRLNFGLLRCVRVPTPLTWEPAVPVVGPPGALVCVENHATFRSLLRVLRGRTTPRWVAVAWIQGRNTAPLGSVLDLPFRVTRFDYLGDLDAPGLEIAATACAIVSRSGILAGPAETLWRLLADRPSRPGAGVEPGRARDLAKWLPESVRDRSIALLTGGRAIPQEALRYDLLDQAL</sequence>
<gene>
    <name evidence="1" type="ORF">D5S19_00290</name>
</gene>
<evidence type="ECO:0008006" key="3">
    <source>
        <dbReference type="Google" id="ProtNLM"/>
    </source>
</evidence>
<dbReference type="AlphaFoldDB" id="A0A419IC66"/>
<accession>A0A419IC66</accession>
<proteinExistence type="predicted"/>
<evidence type="ECO:0000313" key="1">
    <source>
        <dbReference type="EMBL" id="RJQ92739.1"/>
    </source>
</evidence>
<comment type="caution">
    <text evidence="1">The sequence shown here is derived from an EMBL/GenBank/DDBJ whole genome shotgun (WGS) entry which is preliminary data.</text>
</comment>